<organism evidence="1 2">
    <name type="scientific">Candidatus Methylacidithermus pantelleriae</name>
    <dbReference type="NCBI Taxonomy" id="2744239"/>
    <lineage>
        <taxon>Bacteria</taxon>
        <taxon>Pseudomonadati</taxon>
        <taxon>Verrucomicrobiota</taxon>
        <taxon>Methylacidiphilae</taxon>
        <taxon>Methylacidiphilales</taxon>
        <taxon>Methylacidiphilaceae</taxon>
        <taxon>Candidatus Methylacidithermus</taxon>
    </lineage>
</organism>
<dbReference type="Proteomes" id="UP000663859">
    <property type="component" value="Unassembled WGS sequence"/>
</dbReference>
<accession>A0A8J2BRV0</accession>
<reference evidence="1" key="1">
    <citation type="submission" date="2021-02" db="EMBL/GenBank/DDBJ databases">
        <authorList>
            <person name="Cremers G."/>
            <person name="Picone N."/>
        </authorList>
    </citation>
    <scope>NUCLEOTIDE SEQUENCE</scope>
    <source>
        <strain evidence="1">PQ17</strain>
    </source>
</reference>
<dbReference type="AlphaFoldDB" id="A0A8J2BRV0"/>
<sequence>MDKEGPLPLPVKELPTGSVVVHGEAAPSDGVALNARVCKRRSKSGLRQTTGLGSPSWLSSKPLHIVKAVQGGRLRDEGRSEKGRWAGL</sequence>
<gene>
    <name evidence="1" type="ORF">MPNT_50120</name>
</gene>
<comment type="caution">
    <text evidence="1">The sequence shown here is derived from an EMBL/GenBank/DDBJ whole genome shotgun (WGS) entry which is preliminary data.</text>
</comment>
<keyword evidence="2" id="KW-1185">Reference proteome</keyword>
<proteinExistence type="predicted"/>
<dbReference type="EMBL" id="CAJNOB010000045">
    <property type="protein sequence ID" value="CAF0702574.1"/>
    <property type="molecule type" value="Genomic_DNA"/>
</dbReference>
<evidence type="ECO:0000313" key="2">
    <source>
        <dbReference type="Proteomes" id="UP000663859"/>
    </source>
</evidence>
<name>A0A8J2BRV0_9BACT</name>
<evidence type="ECO:0000313" key="1">
    <source>
        <dbReference type="EMBL" id="CAF0702574.1"/>
    </source>
</evidence>
<protein>
    <submittedName>
        <fullName evidence="1">Uncharacterized protein</fullName>
    </submittedName>
</protein>